<reference evidence="2 3" key="2">
    <citation type="submission" date="2018-04" db="EMBL/GenBank/DDBJ databases">
        <title>Thauera lacus sp. nov., isolated from an saline lake in Inner Mongolia, China.</title>
        <authorList>
            <person name="Liang Q.-Y."/>
        </authorList>
    </citation>
    <scope>NUCLEOTIDE SEQUENCE [LARGE SCALE GENOMIC DNA]</scope>
    <source>
        <strain evidence="2 3">D20</strain>
    </source>
</reference>
<organism evidence="2 3">
    <name type="scientific">Pseudothauera lacus</name>
    <dbReference type="NCBI Taxonomy" id="2136175"/>
    <lineage>
        <taxon>Bacteria</taxon>
        <taxon>Pseudomonadati</taxon>
        <taxon>Pseudomonadota</taxon>
        <taxon>Betaproteobacteria</taxon>
        <taxon>Rhodocyclales</taxon>
        <taxon>Zoogloeaceae</taxon>
        <taxon>Pseudothauera</taxon>
    </lineage>
</organism>
<evidence type="ECO:0000313" key="3">
    <source>
        <dbReference type="Proteomes" id="UP000241193"/>
    </source>
</evidence>
<keyword evidence="3" id="KW-1185">Reference proteome</keyword>
<name>A0A2T4IGS1_9RHOO</name>
<evidence type="ECO:0000256" key="1">
    <source>
        <dbReference type="SAM" id="SignalP"/>
    </source>
</evidence>
<feature type="signal peptide" evidence="1">
    <location>
        <begin position="1"/>
        <end position="23"/>
    </location>
</feature>
<proteinExistence type="predicted"/>
<feature type="chain" id="PRO_5015706513" evidence="1">
    <location>
        <begin position="24"/>
        <end position="121"/>
    </location>
</feature>
<keyword evidence="1" id="KW-0732">Signal</keyword>
<dbReference type="OrthoDB" id="8527883at2"/>
<evidence type="ECO:0000313" key="2">
    <source>
        <dbReference type="EMBL" id="PTD96968.1"/>
    </source>
</evidence>
<dbReference type="AlphaFoldDB" id="A0A2T4IGS1"/>
<accession>A0A2T4IGS1</accession>
<sequence length="121" mass="13159">MRGMKTLRILPLTLLLCFTAAVAQEAAAPVVPAGEAVEAAAASVDAPAAADEEDENWRDTSAYPFHTLASISLRLQLVSQAMQLREWCASSAISDDFVRDRLARFSALSGRRETCRSLLDY</sequence>
<gene>
    <name evidence="2" type="ORF">C8261_06075</name>
</gene>
<dbReference type="EMBL" id="PZKC01000004">
    <property type="protein sequence ID" value="PTD96968.1"/>
    <property type="molecule type" value="Genomic_DNA"/>
</dbReference>
<dbReference type="Proteomes" id="UP000241193">
    <property type="component" value="Unassembled WGS sequence"/>
</dbReference>
<reference evidence="2 3" key="1">
    <citation type="submission" date="2018-03" db="EMBL/GenBank/DDBJ databases">
        <authorList>
            <person name="Keele B.F."/>
        </authorList>
    </citation>
    <scope>NUCLEOTIDE SEQUENCE [LARGE SCALE GENOMIC DNA]</scope>
    <source>
        <strain evidence="2 3">D20</strain>
    </source>
</reference>
<comment type="caution">
    <text evidence="2">The sequence shown here is derived from an EMBL/GenBank/DDBJ whole genome shotgun (WGS) entry which is preliminary data.</text>
</comment>
<protein>
    <submittedName>
        <fullName evidence="2">Uncharacterized protein</fullName>
    </submittedName>
</protein>